<dbReference type="Gene3D" id="1.20.140.150">
    <property type="match status" value="1"/>
</dbReference>
<dbReference type="AlphaFoldDB" id="A0A673D0F6"/>
<accession>A0A673D0F6</accession>
<keyword evidence="1" id="KW-1133">Transmembrane helix</keyword>
<organism evidence="2 3">
    <name type="scientific">Sphaeramia orbicularis</name>
    <name type="common">orbiculate cardinalfish</name>
    <dbReference type="NCBI Taxonomy" id="375764"/>
    <lineage>
        <taxon>Eukaryota</taxon>
        <taxon>Metazoa</taxon>
        <taxon>Chordata</taxon>
        <taxon>Craniata</taxon>
        <taxon>Vertebrata</taxon>
        <taxon>Euteleostomi</taxon>
        <taxon>Actinopterygii</taxon>
        <taxon>Neopterygii</taxon>
        <taxon>Teleostei</taxon>
        <taxon>Neoteleostei</taxon>
        <taxon>Acanthomorphata</taxon>
        <taxon>Gobiaria</taxon>
        <taxon>Kurtiformes</taxon>
        <taxon>Apogonoidei</taxon>
        <taxon>Apogonidae</taxon>
        <taxon>Apogoninae</taxon>
        <taxon>Sphaeramia</taxon>
    </lineage>
</organism>
<dbReference type="Ensembl" id="ENSSORT00005059471.1">
    <property type="protein sequence ID" value="ENSSORP00005058148.1"/>
    <property type="gene ID" value="ENSSORG00005025690.1"/>
</dbReference>
<proteinExistence type="predicted"/>
<evidence type="ECO:0000313" key="2">
    <source>
        <dbReference type="Ensembl" id="ENSSORP00005058148.1"/>
    </source>
</evidence>
<dbReference type="InterPro" id="IPR042356">
    <property type="entry name" value="CLDN1"/>
</dbReference>
<evidence type="ECO:0000313" key="3">
    <source>
        <dbReference type="Proteomes" id="UP000472271"/>
    </source>
</evidence>
<dbReference type="PANTHER" id="PTHR14347:SF3">
    <property type="entry name" value="CLAUDIN DOMAIN-CONTAINING PROTEIN 1"/>
    <property type="match status" value="1"/>
</dbReference>
<evidence type="ECO:0000256" key="1">
    <source>
        <dbReference type="SAM" id="Phobius"/>
    </source>
</evidence>
<dbReference type="PANTHER" id="PTHR14347">
    <property type="entry name" value="CLAUDIN DOMAIN-CONTAINING PROTEIN 1"/>
    <property type="match status" value="1"/>
</dbReference>
<reference evidence="2" key="1">
    <citation type="submission" date="2019-06" db="EMBL/GenBank/DDBJ databases">
        <authorList>
            <consortium name="Wellcome Sanger Institute Data Sharing"/>
        </authorList>
    </citation>
    <scope>NUCLEOTIDE SEQUENCE [LARGE SCALE GENOMIC DNA]</scope>
</reference>
<keyword evidence="1" id="KW-0812">Transmembrane</keyword>
<keyword evidence="3" id="KW-1185">Reference proteome</keyword>
<reference evidence="2" key="3">
    <citation type="submission" date="2025-09" db="UniProtKB">
        <authorList>
            <consortium name="Ensembl"/>
        </authorList>
    </citation>
    <scope>IDENTIFICATION</scope>
</reference>
<reference evidence="2" key="2">
    <citation type="submission" date="2025-08" db="UniProtKB">
        <authorList>
            <consortium name="Ensembl"/>
        </authorList>
    </citation>
    <scope>IDENTIFICATION</scope>
</reference>
<keyword evidence="1" id="KW-0472">Membrane</keyword>
<protein>
    <submittedName>
        <fullName evidence="2">Claudin domain-containing protein 1-like</fullName>
    </submittedName>
</protein>
<name>A0A673D0F6_9TELE</name>
<feature type="transmembrane region" description="Helical" evidence="1">
    <location>
        <begin position="44"/>
        <end position="67"/>
    </location>
</feature>
<gene>
    <name evidence="2" type="primary">LOC115438268</name>
</gene>
<sequence>LGAKMVLECRSFSLPQQFTPKYKEPGNHNSGEDLLRTYLWRCQFLLPLVSLGLVVLAGLTGFCACLCRSLTPTLGIGVLHLLAGKTCLTAPQKFIFHLVHMVVN</sequence>
<dbReference type="Proteomes" id="UP000472271">
    <property type="component" value="Chromosome 18"/>
</dbReference>